<dbReference type="Proteomes" id="UP001597641">
    <property type="component" value="Unassembled WGS sequence"/>
</dbReference>
<keyword evidence="3 4" id="KW-0378">Hydrolase</keyword>
<dbReference type="Pfam" id="PF17189">
    <property type="entry name" value="Glyco_hydro_30C"/>
    <property type="match status" value="1"/>
</dbReference>
<feature type="domain" description="Glycosyl hydrolase family 30 TIM-barrel" evidence="6">
    <location>
        <begin position="85"/>
        <end position="416"/>
    </location>
</feature>
<keyword evidence="9" id="KW-1185">Reference proteome</keyword>
<feature type="domain" description="Glycosyl hydrolase family 30 beta sandwich" evidence="7">
    <location>
        <begin position="419"/>
        <end position="480"/>
    </location>
</feature>
<dbReference type="PRINTS" id="PR00843">
    <property type="entry name" value="GLHYDRLASE30"/>
</dbReference>
<feature type="signal peptide" evidence="5">
    <location>
        <begin position="1"/>
        <end position="25"/>
    </location>
</feature>
<evidence type="ECO:0000313" key="9">
    <source>
        <dbReference type="Proteomes" id="UP001597641"/>
    </source>
</evidence>
<evidence type="ECO:0000256" key="2">
    <source>
        <dbReference type="ARBA" id="ARBA00022729"/>
    </source>
</evidence>
<protein>
    <submittedName>
        <fullName evidence="8">Glycoside hydrolase family 30 beta sandwich domain-containing protein</fullName>
    </submittedName>
</protein>
<evidence type="ECO:0000256" key="4">
    <source>
        <dbReference type="RuleBase" id="RU361188"/>
    </source>
</evidence>
<dbReference type="PANTHER" id="PTHR11069:SF23">
    <property type="entry name" value="LYSOSOMAL ACID GLUCOSYLCERAMIDASE"/>
    <property type="match status" value="1"/>
</dbReference>
<dbReference type="InterPro" id="IPR013780">
    <property type="entry name" value="Glyco_hydro_b"/>
</dbReference>
<organism evidence="8 9">
    <name type="scientific">Pontibacter toksunensis</name>
    <dbReference type="NCBI Taxonomy" id="1332631"/>
    <lineage>
        <taxon>Bacteria</taxon>
        <taxon>Pseudomonadati</taxon>
        <taxon>Bacteroidota</taxon>
        <taxon>Cytophagia</taxon>
        <taxon>Cytophagales</taxon>
        <taxon>Hymenobacteraceae</taxon>
        <taxon>Pontibacter</taxon>
    </lineage>
</organism>
<comment type="caution">
    <text evidence="8">The sequence shown here is derived from an EMBL/GenBank/DDBJ whole genome shotgun (WGS) entry which is preliminary data.</text>
</comment>
<sequence length="482" mass="53333">MLHNAPRLLLQITLLFLLLASFVGCQESTTTQTSDPTDTAGAALWLTTPDKSALFEKQSNLLRFSESTNQYPTINMDEAQQYQTMKGFGYTLTGGSAMLLYQMESAARAALLEELFRTDEDNIGVSYLRISIGASDLDDRVFSYSDLPAGETDPDMEQFSLEPDRAHLIPVLKEILAINPKIKIMSSPWSPPTWMKTNNNSKGGSLKPEYHDAYAQYFVKYIKGMADEGIPIDAITIQNEPLHPGNNPSLLMLPEQQAEFIKSSLGPAFKTANIDTKIILYDHNADRPDYSITVLNDPEARKYVDGSAFHLYGGEIEALSQVHEAHPDKHLYFTEQWIGAPGNFPADLGWHVKNLVIGAPRNWARNVLEWNLAADPDQNPHTEGGCTECLGALTIDGNTVTRNTAYYVIAHASKFVRPGSVRIASNMPEALPNVAYQTPAGQKVVVVFNDGKEEQTFNICHKKQQQQITSSLSAGAVGTYVW</sequence>
<evidence type="ECO:0000256" key="1">
    <source>
        <dbReference type="ARBA" id="ARBA00005382"/>
    </source>
</evidence>
<dbReference type="InterPro" id="IPR001139">
    <property type="entry name" value="Glyco_hydro_30"/>
</dbReference>
<dbReference type="InterPro" id="IPR033452">
    <property type="entry name" value="GH30_C"/>
</dbReference>
<name>A0ABW6C478_9BACT</name>
<dbReference type="InterPro" id="IPR017853">
    <property type="entry name" value="GH"/>
</dbReference>
<proteinExistence type="inferred from homology"/>
<evidence type="ECO:0000259" key="6">
    <source>
        <dbReference type="Pfam" id="PF02055"/>
    </source>
</evidence>
<dbReference type="SUPFAM" id="SSF51445">
    <property type="entry name" value="(Trans)glycosidases"/>
    <property type="match status" value="1"/>
</dbReference>
<dbReference type="PANTHER" id="PTHR11069">
    <property type="entry name" value="GLUCOSYLCERAMIDASE"/>
    <property type="match status" value="1"/>
</dbReference>
<keyword evidence="4" id="KW-0326">Glycosidase</keyword>
<accession>A0ABW6C478</accession>
<evidence type="ECO:0000256" key="3">
    <source>
        <dbReference type="ARBA" id="ARBA00022801"/>
    </source>
</evidence>
<reference evidence="9" key="1">
    <citation type="journal article" date="2019" name="Int. J. Syst. Evol. Microbiol.">
        <title>The Global Catalogue of Microorganisms (GCM) 10K type strain sequencing project: providing services to taxonomists for standard genome sequencing and annotation.</title>
        <authorList>
            <consortium name="The Broad Institute Genomics Platform"/>
            <consortium name="The Broad Institute Genome Sequencing Center for Infectious Disease"/>
            <person name="Wu L."/>
            <person name="Ma J."/>
        </authorList>
    </citation>
    <scope>NUCLEOTIDE SEQUENCE [LARGE SCALE GENOMIC DNA]</scope>
    <source>
        <strain evidence="9">KCTC 23984</strain>
    </source>
</reference>
<feature type="chain" id="PRO_5047227654" evidence="5">
    <location>
        <begin position="26"/>
        <end position="482"/>
    </location>
</feature>
<dbReference type="Gene3D" id="3.20.20.80">
    <property type="entry name" value="Glycosidases"/>
    <property type="match status" value="1"/>
</dbReference>
<dbReference type="Pfam" id="PF02055">
    <property type="entry name" value="Glyco_hydro_30"/>
    <property type="match status" value="1"/>
</dbReference>
<gene>
    <name evidence="8" type="ORF">ACFS7Z_25600</name>
</gene>
<evidence type="ECO:0000256" key="5">
    <source>
        <dbReference type="SAM" id="SignalP"/>
    </source>
</evidence>
<dbReference type="RefSeq" id="WP_377491766.1">
    <property type="nucleotide sequence ID" value="NZ_JBHUOX010000041.1"/>
</dbReference>
<dbReference type="Gene3D" id="2.60.40.1180">
    <property type="entry name" value="Golgi alpha-mannosidase II"/>
    <property type="match status" value="1"/>
</dbReference>
<dbReference type="EMBL" id="JBHUOX010000041">
    <property type="protein sequence ID" value="MFD3003757.1"/>
    <property type="molecule type" value="Genomic_DNA"/>
</dbReference>
<evidence type="ECO:0000313" key="8">
    <source>
        <dbReference type="EMBL" id="MFD3003757.1"/>
    </source>
</evidence>
<evidence type="ECO:0000259" key="7">
    <source>
        <dbReference type="Pfam" id="PF17189"/>
    </source>
</evidence>
<comment type="similarity">
    <text evidence="1 4">Belongs to the glycosyl hydrolase 30 family.</text>
</comment>
<dbReference type="GO" id="GO:0016787">
    <property type="term" value="F:hydrolase activity"/>
    <property type="evidence" value="ECO:0007669"/>
    <property type="project" value="UniProtKB-KW"/>
</dbReference>
<dbReference type="PROSITE" id="PS51257">
    <property type="entry name" value="PROKAR_LIPOPROTEIN"/>
    <property type="match status" value="1"/>
</dbReference>
<keyword evidence="2 5" id="KW-0732">Signal</keyword>
<dbReference type="InterPro" id="IPR033453">
    <property type="entry name" value="Glyco_hydro_30_TIM-barrel"/>
</dbReference>